<protein>
    <submittedName>
        <fullName evidence="1">Uncharacterized protein</fullName>
    </submittedName>
</protein>
<dbReference type="EMBL" id="JAGFBR010000019">
    <property type="protein sequence ID" value="KAH0448687.1"/>
    <property type="molecule type" value="Genomic_DNA"/>
</dbReference>
<organism evidence="1 2">
    <name type="scientific">Dendrobium chrysotoxum</name>
    <name type="common">Orchid</name>
    <dbReference type="NCBI Taxonomy" id="161865"/>
    <lineage>
        <taxon>Eukaryota</taxon>
        <taxon>Viridiplantae</taxon>
        <taxon>Streptophyta</taxon>
        <taxon>Embryophyta</taxon>
        <taxon>Tracheophyta</taxon>
        <taxon>Spermatophyta</taxon>
        <taxon>Magnoliopsida</taxon>
        <taxon>Liliopsida</taxon>
        <taxon>Asparagales</taxon>
        <taxon>Orchidaceae</taxon>
        <taxon>Epidendroideae</taxon>
        <taxon>Malaxideae</taxon>
        <taxon>Dendrobiinae</taxon>
        <taxon>Dendrobium</taxon>
    </lineage>
</organism>
<sequence>MEVDDAIVKCHKIKKMKSKDKITHVADDIAFLAVKKDLINQLILIKMKLTAVAITDSYTIGSSMVWINGLDRAGQTSKFIDQTAAPPRPTHTTRKINPNVNLRNPAEFRFPRGFLDSKCLIFSHPGRSLSDHFQVLLFGFILQLALEVSVESHALSNLRGGVRIRGNQS</sequence>
<comment type="caution">
    <text evidence="1">The sequence shown here is derived from an EMBL/GenBank/DDBJ whole genome shotgun (WGS) entry which is preliminary data.</text>
</comment>
<gene>
    <name evidence="1" type="ORF">IEQ34_022487</name>
</gene>
<evidence type="ECO:0000313" key="2">
    <source>
        <dbReference type="Proteomes" id="UP000775213"/>
    </source>
</evidence>
<proteinExistence type="predicted"/>
<dbReference type="Proteomes" id="UP000775213">
    <property type="component" value="Unassembled WGS sequence"/>
</dbReference>
<keyword evidence="2" id="KW-1185">Reference proteome</keyword>
<dbReference type="AlphaFoldDB" id="A0AAV7FZ65"/>
<reference evidence="1 2" key="1">
    <citation type="journal article" date="2021" name="Hortic Res">
        <title>Chromosome-scale assembly of the Dendrobium chrysotoxum genome enhances the understanding of orchid evolution.</title>
        <authorList>
            <person name="Zhang Y."/>
            <person name="Zhang G.Q."/>
            <person name="Zhang D."/>
            <person name="Liu X.D."/>
            <person name="Xu X.Y."/>
            <person name="Sun W.H."/>
            <person name="Yu X."/>
            <person name="Zhu X."/>
            <person name="Wang Z.W."/>
            <person name="Zhao X."/>
            <person name="Zhong W.Y."/>
            <person name="Chen H."/>
            <person name="Yin W.L."/>
            <person name="Huang T."/>
            <person name="Niu S.C."/>
            <person name="Liu Z.J."/>
        </authorList>
    </citation>
    <scope>NUCLEOTIDE SEQUENCE [LARGE SCALE GENOMIC DNA]</scope>
    <source>
        <strain evidence="1">Lindl</strain>
    </source>
</reference>
<accession>A0AAV7FZ65</accession>
<evidence type="ECO:0000313" key="1">
    <source>
        <dbReference type="EMBL" id="KAH0448687.1"/>
    </source>
</evidence>
<name>A0AAV7FZ65_DENCH</name>